<dbReference type="InterPro" id="IPR012223">
    <property type="entry name" value="TEII"/>
</dbReference>
<dbReference type="Pfam" id="PF00975">
    <property type="entry name" value="Thioesterase"/>
    <property type="match status" value="1"/>
</dbReference>
<organism evidence="3 4">
    <name type="scientific">Micromonospora qiuiae</name>
    <dbReference type="NCBI Taxonomy" id="502268"/>
    <lineage>
        <taxon>Bacteria</taxon>
        <taxon>Bacillati</taxon>
        <taxon>Actinomycetota</taxon>
        <taxon>Actinomycetes</taxon>
        <taxon>Micromonosporales</taxon>
        <taxon>Micromonosporaceae</taxon>
        <taxon>Micromonospora</taxon>
    </lineage>
</organism>
<accession>A0ABQ4J988</accession>
<protein>
    <submittedName>
        <fullName evidence="3">Thioesterase</fullName>
    </submittedName>
</protein>
<dbReference type="EMBL" id="BOPC01000024">
    <property type="protein sequence ID" value="GIJ26726.1"/>
    <property type="molecule type" value="Genomic_DNA"/>
</dbReference>
<evidence type="ECO:0000256" key="1">
    <source>
        <dbReference type="ARBA" id="ARBA00007169"/>
    </source>
</evidence>
<dbReference type="Proteomes" id="UP000653076">
    <property type="component" value="Unassembled WGS sequence"/>
</dbReference>
<evidence type="ECO:0000313" key="3">
    <source>
        <dbReference type="EMBL" id="GIJ26726.1"/>
    </source>
</evidence>
<gene>
    <name evidence="3" type="ORF">Vqi01_18880</name>
</gene>
<evidence type="ECO:0000313" key="4">
    <source>
        <dbReference type="Proteomes" id="UP000653076"/>
    </source>
</evidence>
<dbReference type="InterPro" id="IPR001031">
    <property type="entry name" value="Thioesterase"/>
</dbReference>
<comment type="caution">
    <text evidence="3">The sequence shown here is derived from an EMBL/GenBank/DDBJ whole genome shotgun (WGS) entry which is preliminary data.</text>
</comment>
<dbReference type="InterPro" id="IPR029058">
    <property type="entry name" value="AB_hydrolase_fold"/>
</dbReference>
<name>A0ABQ4J988_9ACTN</name>
<dbReference type="Gene3D" id="3.40.50.1820">
    <property type="entry name" value="alpha/beta hydrolase"/>
    <property type="match status" value="1"/>
</dbReference>
<proteinExistence type="inferred from homology"/>
<reference evidence="3 4" key="1">
    <citation type="submission" date="2021-01" db="EMBL/GenBank/DDBJ databases">
        <title>Whole genome shotgun sequence of Verrucosispora qiuiae NBRC 106684.</title>
        <authorList>
            <person name="Komaki H."/>
            <person name="Tamura T."/>
        </authorList>
    </citation>
    <scope>NUCLEOTIDE SEQUENCE [LARGE SCALE GENOMIC DNA]</scope>
    <source>
        <strain evidence="3 4">NBRC 106684</strain>
    </source>
</reference>
<dbReference type="PANTHER" id="PTHR11487:SF0">
    <property type="entry name" value="S-ACYL FATTY ACID SYNTHASE THIOESTERASE, MEDIUM CHAIN"/>
    <property type="match status" value="1"/>
</dbReference>
<dbReference type="PANTHER" id="PTHR11487">
    <property type="entry name" value="THIOESTERASE"/>
    <property type="match status" value="1"/>
</dbReference>
<keyword evidence="4" id="KW-1185">Reference proteome</keyword>
<feature type="domain" description="Thioesterase" evidence="2">
    <location>
        <begin position="2"/>
        <end position="216"/>
    </location>
</feature>
<comment type="similarity">
    <text evidence="1">Belongs to the thioesterase family.</text>
</comment>
<dbReference type="SUPFAM" id="SSF53474">
    <property type="entry name" value="alpha/beta-Hydrolases"/>
    <property type="match status" value="1"/>
</dbReference>
<evidence type="ECO:0000259" key="2">
    <source>
        <dbReference type="Pfam" id="PF00975"/>
    </source>
</evidence>
<sequence>MRLFCLPHAGGTAAAYGSWHGEFPEEIEVCAVELPGRRARLREPLIRRVKPLVAAIASGLKPHLDLPYAFFGHSYGALLAFELHHHLLGEGHGSGPRALFLSGASAPHMPRANPPLSHLDDEAFVQELLGYGGIPDTLVGESAVMQMFVPVLRADIEAFEHYVPSPRDLIDCPVYLYGGDRDHLAAPAQVAAWRELVAGPAPLELFPGGHFYLQEHRALLTASIARRLGRCLHPRPMVATG</sequence>